<reference evidence="1" key="1">
    <citation type="submission" date="2024-02" db="EMBL/GenBank/DDBJ databases">
        <title>Metagenome Assembled Genome of Zalaria obscura JY119.</title>
        <authorList>
            <person name="Vighnesh L."/>
            <person name="Jagadeeshwari U."/>
            <person name="Venkata Ramana C."/>
            <person name="Sasikala C."/>
        </authorList>
    </citation>
    <scope>NUCLEOTIDE SEQUENCE</scope>
    <source>
        <strain evidence="1">JY119</strain>
    </source>
</reference>
<name>A0ACC3SGN3_9PEZI</name>
<evidence type="ECO:0000313" key="1">
    <source>
        <dbReference type="EMBL" id="KAK8212832.1"/>
    </source>
</evidence>
<protein>
    <submittedName>
        <fullName evidence="1">Uncharacterized protein</fullName>
    </submittedName>
</protein>
<accession>A0ACC3SGN3</accession>
<comment type="caution">
    <text evidence="1">The sequence shown here is derived from an EMBL/GenBank/DDBJ whole genome shotgun (WGS) entry which is preliminary data.</text>
</comment>
<keyword evidence="2" id="KW-1185">Reference proteome</keyword>
<evidence type="ECO:0000313" key="2">
    <source>
        <dbReference type="Proteomes" id="UP001320706"/>
    </source>
</evidence>
<proteinExistence type="predicted"/>
<sequence>MRSRDRSGRCDRLWWFGKAFVRLCDSNHQMSASGPANRERPPARSANAKRNGGGFLTASRGRPLASVCGYSTTFLVHPLYK</sequence>
<dbReference type="EMBL" id="JAMKPW020000012">
    <property type="protein sequence ID" value="KAK8212832.1"/>
    <property type="molecule type" value="Genomic_DNA"/>
</dbReference>
<dbReference type="Proteomes" id="UP001320706">
    <property type="component" value="Unassembled WGS sequence"/>
</dbReference>
<organism evidence="1 2">
    <name type="scientific">Zalaria obscura</name>
    <dbReference type="NCBI Taxonomy" id="2024903"/>
    <lineage>
        <taxon>Eukaryota</taxon>
        <taxon>Fungi</taxon>
        <taxon>Dikarya</taxon>
        <taxon>Ascomycota</taxon>
        <taxon>Pezizomycotina</taxon>
        <taxon>Dothideomycetes</taxon>
        <taxon>Dothideomycetidae</taxon>
        <taxon>Dothideales</taxon>
        <taxon>Zalariaceae</taxon>
        <taxon>Zalaria</taxon>
    </lineage>
</organism>
<gene>
    <name evidence="1" type="ORF">M8818_002997</name>
</gene>